<dbReference type="EC" id="2.7.11.1" evidence="2"/>
<dbReference type="Pfam" id="PF07714">
    <property type="entry name" value="PK_Tyr_Ser-Thr"/>
    <property type="match status" value="1"/>
</dbReference>
<dbReference type="CDD" id="cd14066">
    <property type="entry name" value="STKc_IRAK"/>
    <property type="match status" value="1"/>
</dbReference>
<keyword evidence="24" id="KW-1185">Reference proteome</keyword>
<keyword evidence="8" id="KW-0430">Lectin</keyword>
<dbReference type="SUPFAM" id="SSF56112">
    <property type="entry name" value="Protein kinase-like (PK-like)"/>
    <property type="match status" value="1"/>
</dbReference>
<comment type="subcellular location">
    <subcellularLocation>
        <location evidence="1">Cell membrane</location>
        <topology evidence="1">Single-pass type I membrane protein</topology>
    </subcellularLocation>
</comment>
<dbReference type="Gene3D" id="3.30.200.20">
    <property type="entry name" value="Phosphorylase Kinase, domain 1"/>
    <property type="match status" value="1"/>
</dbReference>
<evidence type="ECO:0000256" key="11">
    <source>
        <dbReference type="ARBA" id="ARBA00022840"/>
    </source>
</evidence>
<dbReference type="Pfam" id="PF00954">
    <property type="entry name" value="S_locus_glycop"/>
    <property type="match status" value="1"/>
</dbReference>
<dbReference type="PANTHER" id="PTHR27002">
    <property type="entry name" value="RECEPTOR-LIKE SERINE/THREONINE-PROTEIN KINASE SD1-8"/>
    <property type="match status" value="1"/>
</dbReference>
<dbReference type="GeneID" id="111283232"/>
<dbReference type="GO" id="GO:0048544">
    <property type="term" value="P:recognition of pollen"/>
    <property type="evidence" value="ECO:0007669"/>
    <property type="project" value="InterPro"/>
</dbReference>
<comment type="catalytic activity">
    <reaction evidence="17">
        <text>L-threonyl-[protein] + ATP = O-phospho-L-threonyl-[protein] + ADP + H(+)</text>
        <dbReference type="Rhea" id="RHEA:46608"/>
        <dbReference type="Rhea" id="RHEA-COMP:11060"/>
        <dbReference type="Rhea" id="RHEA-COMP:11605"/>
        <dbReference type="ChEBI" id="CHEBI:15378"/>
        <dbReference type="ChEBI" id="CHEBI:30013"/>
        <dbReference type="ChEBI" id="CHEBI:30616"/>
        <dbReference type="ChEBI" id="CHEBI:61977"/>
        <dbReference type="ChEBI" id="CHEBI:456216"/>
        <dbReference type="EC" id="2.7.11.1"/>
    </reaction>
</comment>
<evidence type="ECO:0000256" key="8">
    <source>
        <dbReference type="ARBA" id="ARBA00022734"/>
    </source>
</evidence>
<sequence>MFYPSFSMFALFLYFGLTCCFARDTITFDNPINSSGGPLISASEKFALGFFTPNGSSHGERYVGIWYYGLEPRTIVWVANREESVSNSTTWFFGIGNDSNLMLSDRRSRRKMLTTLKGISAPSTMTLKLLDSGNLILIEGQDNGSTRVVWQSFLHPTDTFLPGMKISETLRLTSWKSQHDPSPGRFVFRQDVERENQYIITNNEMSYWKSGLSGNFITNDEIRPSVSLMLLNISNSERGREEYCSILKYRSGCNNTLTKSYDYSNTRLVMGFDGKLRLFGGDNQTDLKWLEPRDRCSVFDACGKFGSCNKENRVPCKCLPGFKPQSPENWNNGDFSEGCTRNSPVCSQHGKDETFLKLSMMKVQKPNPVFAVNDKDECKRRCLETCACQAYSFGEVENYLRSRASNLTCGIWMEDLNNIQESYTNRGLDLFLRVQLSEIGNRTCETCGINIIPYPLSTGSSCGDPMYFSFNCQTDTGQISFNASGRTYRVTSIYPDRQRFSIQLEDAKKCRVRDSLEKLLQFPGTSPFFVSSTCIPTRNSFSTDSLSEDKWFYEVEIGWNLPLEPTCGSSEDCKDWPNSFCNVAADGKNRCICNSSFQWDPSKISCTSESYSNQRQGPLEKQKPLSLIFLGVTAVMLFILCTAFALYHKRRRRMVRRQGNWELSLYNSERRVLDFINSGDFREDNKKDIDVPNFDLESILVATDNFAEANKLGQGGFGPVYKGKLRGGQEIAIKRLSRGSGQGLEEFKNEVVLIAKLQHRNLVRLLGYCVKGYEKMLIYEYMPHKSLDTFIFDRTRCVLLNWEKRFDIILGIARGMLYLHQDSRLRIVHRDLKASNILLDEEMNPKISDFGLAKIFEGKQIEASTDRVVGTYGYMSPEYALDGFFSIKSDVFSFGVVLLETVSGKRNTGFYQAEQPLSLLGYAWRLWEDGRALDLLEQALRQTCNTDEFLRCVNVGLLCVQEDPSDRPTISNVLVMLGSETLSLPIPKQPAYVVRRSLFSSASSSSKQQWDPEIMTTLEEGR</sequence>
<organism evidence="24 25">
    <name type="scientific">Durio zibethinus</name>
    <name type="common">Durian</name>
    <dbReference type="NCBI Taxonomy" id="66656"/>
    <lineage>
        <taxon>Eukaryota</taxon>
        <taxon>Viridiplantae</taxon>
        <taxon>Streptophyta</taxon>
        <taxon>Embryophyta</taxon>
        <taxon>Tracheophyta</taxon>
        <taxon>Spermatophyta</taxon>
        <taxon>Magnoliopsida</taxon>
        <taxon>eudicotyledons</taxon>
        <taxon>Gunneridae</taxon>
        <taxon>Pentapetalae</taxon>
        <taxon>rosids</taxon>
        <taxon>malvids</taxon>
        <taxon>Malvales</taxon>
        <taxon>Malvaceae</taxon>
        <taxon>Helicteroideae</taxon>
        <taxon>Durio</taxon>
    </lineage>
</organism>
<dbReference type="AlphaFoldDB" id="A0A6P5XGM4"/>
<evidence type="ECO:0000256" key="12">
    <source>
        <dbReference type="ARBA" id="ARBA00022989"/>
    </source>
</evidence>
<dbReference type="SMART" id="SM00108">
    <property type="entry name" value="B_lectin"/>
    <property type="match status" value="1"/>
</dbReference>
<dbReference type="FunFam" id="1.10.510.10:FF:000060">
    <property type="entry name" value="G-type lectin S-receptor-like serine/threonine-protein kinase"/>
    <property type="match status" value="1"/>
</dbReference>
<evidence type="ECO:0000259" key="23">
    <source>
        <dbReference type="PROSITE" id="PS50948"/>
    </source>
</evidence>
<evidence type="ECO:0000256" key="5">
    <source>
        <dbReference type="ARBA" id="ARBA00022679"/>
    </source>
</evidence>
<evidence type="ECO:0000256" key="20">
    <source>
        <dbReference type="SAM" id="SignalP"/>
    </source>
</evidence>
<evidence type="ECO:0000256" key="3">
    <source>
        <dbReference type="ARBA" id="ARBA00022475"/>
    </source>
</evidence>
<accession>A0A6P5XGM4</accession>
<evidence type="ECO:0000256" key="9">
    <source>
        <dbReference type="ARBA" id="ARBA00022741"/>
    </source>
</evidence>
<evidence type="ECO:0000256" key="7">
    <source>
        <dbReference type="ARBA" id="ARBA00022729"/>
    </source>
</evidence>
<dbReference type="PROSITE" id="PS50948">
    <property type="entry name" value="PAN"/>
    <property type="match status" value="1"/>
</dbReference>
<evidence type="ECO:0000256" key="6">
    <source>
        <dbReference type="ARBA" id="ARBA00022692"/>
    </source>
</evidence>
<dbReference type="PROSITE" id="PS50927">
    <property type="entry name" value="BULB_LECTIN"/>
    <property type="match status" value="1"/>
</dbReference>
<dbReference type="InterPro" id="IPR001245">
    <property type="entry name" value="Ser-Thr/Tyr_kinase_cat_dom"/>
</dbReference>
<feature type="domain" description="Protein kinase" evidence="21">
    <location>
        <begin position="706"/>
        <end position="982"/>
    </location>
</feature>
<dbReference type="OrthoDB" id="1741851at2759"/>
<dbReference type="InterPro" id="IPR008271">
    <property type="entry name" value="Ser/Thr_kinase_AS"/>
</dbReference>
<dbReference type="KEGG" id="dzi:111283232"/>
<dbReference type="InterPro" id="IPR000858">
    <property type="entry name" value="S_locus_glycoprot_dom"/>
</dbReference>
<feature type="domain" description="Bulb-type lectin" evidence="22">
    <location>
        <begin position="24"/>
        <end position="150"/>
    </location>
</feature>
<dbReference type="InterPro" id="IPR000719">
    <property type="entry name" value="Prot_kinase_dom"/>
</dbReference>
<proteinExistence type="predicted"/>
<keyword evidence="5" id="KW-0808">Transferase</keyword>
<keyword evidence="3" id="KW-1003">Cell membrane</keyword>
<dbReference type="PANTHER" id="PTHR27002:SF1111">
    <property type="entry name" value="NON-SPECIFIC SERINE_THREONINE PROTEIN KINASE"/>
    <property type="match status" value="1"/>
</dbReference>
<evidence type="ECO:0000256" key="17">
    <source>
        <dbReference type="ARBA" id="ARBA00047899"/>
    </source>
</evidence>
<feature type="transmembrane region" description="Helical" evidence="19">
    <location>
        <begin position="625"/>
        <end position="647"/>
    </location>
</feature>
<evidence type="ECO:0000256" key="19">
    <source>
        <dbReference type="SAM" id="Phobius"/>
    </source>
</evidence>
<evidence type="ECO:0000256" key="14">
    <source>
        <dbReference type="ARBA" id="ARBA00023157"/>
    </source>
</evidence>
<dbReference type="SUPFAM" id="SSF51110">
    <property type="entry name" value="alpha-D-mannose-specific plant lectins"/>
    <property type="match status" value="1"/>
</dbReference>
<evidence type="ECO:0000256" key="1">
    <source>
        <dbReference type="ARBA" id="ARBA00004251"/>
    </source>
</evidence>
<dbReference type="SMART" id="SM00220">
    <property type="entry name" value="S_TKc"/>
    <property type="match status" value="1"/>
</dbReference>
<evidence type="ECO:0000256" key="18">
    <source>
        <dbReference type="ARBA" id="ARBA00048679"/>
    </source>
</evidence>
<dbReference type="InterPro" id="IPR003609">
    <property type="entry name" value="Pan_app"/>
</dbReference>
<dbReference type="Gene3D" id="1.10.510.10">
    <property type="entry name" value="Transferase(Phosphotransferase) domain 1"/>
    <property type="match status" value="1"/>
</dbReference>
<keyword evidence="15" id="KW-0675">Receptor</keyword>
<dbReference type="PROSITE" id="PS00108">
    <property type="entry name" value="PROTEIN_KINASE_ST"/>
    <property type="match status" value="1"/>
</dbReference>
<keyword evidence="7 20" id="KW-0732">Signal</keyword>
<dbReference type="GO" id="GO:0005886">
    <property type="term" value="C:plasma membrane"/>
    <property type="evidence" value="ECO:0007669"/>
    <property type="project" value="UniProtKB-SubCell"/>
</dbReference>
<dbReference type="InterPro" id="IPR036426">
    <property type="entry name" value="Bulb-type_lectin_dom_sf"/>
</dbReference>
<keyword evidence="12 19" id="KW-1133">Transmembrane helix</keyword>
<evidence type="ECO:0000313" key="24">
    <source>
        <dbReference type="Proteomes" id="UP000515121"/>
    </source>
</evidence>
<dbReference type="Proteomes" id="UP000515121">
    <property type="component" value="Unplaced"/>
</dbReference>
<keyword evidence="10" id="KW-0418">Kinase</keyword>
<evidence type="ECO:0000259" key="22">
    <source>
        <dbReference type="PROSITE" id="PS50927"/>
    </source>
</evidence>
<evidence type="ECO:0000256" key="15">
    <source>
        <dbReference type="ARBA" id="ARBA00023170"/>
    </source>
</evidence>
<dbReference type="RefSeq" id="XP_022727428.1">
    <property type="nucleotide sequence ID" value="XM_022871693.1"/>
</dbReference>
<name>A0A6P5XGM4_DURZI</name>
<dbReference type="InterPro" id="IPR001480">
    <property type="entry name" value="Bulb-type_lectin_dom"/>
</dbReference>
<protein>
    <recommendedName>
        <fullName evidence="2">non-specific serine/threonine protein kinase</fullName>
        <ecNumber evidence="2">2.7.11.1</ecNumber>
    </recommendedName>
</protein>
<keyword evidence="6 19" id="KW-0812">Transmembrane</keyword>
<evidence type="ECO:0000256" key="16">
    <source>
        <dbReference type="ARBA" id="ARBA00023180"/>
    </source>
</evidence>
<dbReference type="Gene3D" id="2.90.10.10">
    <property type="entry name" value="Bulb-type lectin domain"/>
    <property type="match status" value="1"/>
</dbReference>
<reference evidence="25" key="1">
    <citation type="submission" date="2025-08" db="UniProtKB">
        <authorList>
            <consortium name="RefSeq"/>
        </authorList>
    </citation>
    <scope>IDENTIFICATION</scope>
    <source>
        <tissue evidence="25">Fruit stalk</tissue>
    </source>
</reference>
<keyword evidence="9" id="KW-0547">Nucleotide-binding</keyword>
<evidence type="ECO:0000256" key="4">
    <source>
        <dbReference type="ARBA" id="ARBA00022527"/>
    </source>
</evidence>
<dbReference type="FunFam" id="3.30.200.20:FF:000330">
    <property type="entry name" value="G-type lectin S-receptor-like serine/threonine-protein kinase At4g03230"/>
    <property type="match status" value="1"/>
</dbReference>
<keyword evidence="14" id="KW-1015">Disulfide bond</keyword>
<keyword evidence="4" id="KW-0723">Serine/threonine-protein kinase</keyword>
<dbReference type="SMART" id="SM00473">
    <property type="entry name" value="PAN_AP"/>
    <property type="match status" value="1"/>
</dbReference>
<evidence type="ECO:0000256" key="13">
    <source>
        <dbReference type="ARBA" id="ARBA00023136"/>
    </source>
</evidence>
<dbReference type="Pfam" id="PF01453">
    <property type="entry name" value="B_lectin"/>
    <property type="match status" value="1"/>
</dbReference>
<keyword evidence="13 19" id="KW-0472">Membrane</keyword>
<keyword evidence="16" id="KW-0325">Glycoprotein</keyword>
<dbReference type="GO" id="GO:0004674">
    <property type="term" value="F:protein serine/threonine kinase activity"/>
    <property type="evidence" value="ECO:0007669"/>
    <property type="project" value="UniProtKB-KW"/>
</dbReference>
<dbReference type="GO" id="GO:0005524">
    <property type="term" value="F:ATP binding"/>
    <property type="evidence" value="ECO:0007669"/>
    <property type="project" value="UniProtKB-KW"/>
</dbReference>
<dbReference type="Pfam" id="PF08276">
    <property type="entry name" value="PAN_2"/>
    <property type="match status" value="1"/>
</dbReference>
<dbReference type="CDD" id="cd00028">
    <property type="entry name" value="B_lectin"/>
    <property type="match status" value="1"/>
</dbReference>
<dbReference type="CDD" id="cd01098">
    <property type="entry name" value="PAN_AP_plant"/>
    <property type="match status" value="1"/>
</dbReference>
<dbReference type="PROSITE" id="PS50011">
    <property type="entry name" value="PROTEIN_KINASE_DOM"/>
    <property type="match status" value="1"/>
</dbReference>
<evidence type="ECO:0000313" key="25">
    <source>
        <dbReference type="RefSeq" id="XP_022727428.1"/>
    </source>
</evidence>
<gene>
    <name evidence="25" type="primary">LOC111283232</name>
</gene>
<feature type="signal peptide" evidence="20">
    <location>
        <begin position="1"/>
        <end position="22"/>
    </location>
</feature>
<dbReference type="InterPro" id="IPR011009">
    <property type="entry name" value="Kinase-like_dom_sf"/>
</dbReference>
<evidence type="ECO:0000256" key="10">
    <source>
        <dbReference type="ARBA" id="ARBA00022777"/>
    </source>
</evidence>
<dbReference type="GO" id="GO:0030246">
    <property type="term" value="F:carbohydrate binding"/>
    <property type="evidence" value="ECO:0007669"/>
    <property type="project" value="UniProtKB-KW"/>
</dbReference>
<evidence type="ECO:0000256" key="2">
    <source>
        <dbReference type="ARBA" id="ARBA00012513"/>
    </source>
</evidence>
<evidence type="ECO:0000259" key="21">
    <source>
        <dbReference type="PROSITE" id="PS50011"/>
    </source>
</evidence>
<feature type="chain" id="PRO_5027908267" description="non-specific serine/threonine protein kinase" evidence="20">
    <location>
        <begin position="23"/>
        <end position="1022"/>
    </location>
</feature>
<feature type="domain" description="Apple" evidence="23">
    <location>
        <begin position="346"/>
        <end position="435"/>
    </location>
</feature>
<keyword evidence="11" id="KW-0067">ATP-binding</keyword>
<comment type="catalytic activity">
    <reaction evidence="18">
        <text>L-seryl-[protein] + ATP = O-phospho-L-seryl-[protein] + ADP + H(+)</text>
        <dbReference type="Rhea" id="RHEA:17989"/>
        <dbReference type="Rhea" id="RHEA-COMP:9863"/>
        <dbReference type="Rhea" id="RHEA-COMP:11604"/>
        <dbReference type="ChEBI" id="CHEBI:15378"/>
        <dbReference type="ChEBI" id="CHEBI:29999"/>
        <dbReference type="ChEBI" id="CHEBI:30616"/>
        <dbReference type="ChEBI" id="CHEBI:83421"/>
        <dbReference type="ChEBI" id="CHEBI:456216"/>
        <dbReference type="EC" id="2.7.11.1"/>
    </reaction>
</comment>